<name>A0A2R6WA85_MARPO</name>
<dbReference type="AlphaFoldDB" id="A0A2R6WA85"/>
<accession>A0A2R6WA85</accession>
<dbReference type="Proteomes" id="UP000244005">
    <property type="component" value="Unassembled WGS sequence"/>
</dbReference>
<reference evidence="1" key="2">
    <citation type="submission" date="2017-12" db="EMBL/GenBank/DDBJ databases">
        <title>WGS assembly of Marchantia polymorpha.</title>
        <authorList>
            <person name="Bowman J.L."/>
            <person name="Kohchi T."/>
            <person name="Yamato K.T."/>
            <person name="Jenkins J."/>
            <person name="Shu S."/>
            <person name="Ishizaki K."/>
            <person name="Yamaoka S."/>
            <person name="Nishihama R."/>
            <person name="Nakamura Y."/>
            <person name="Berger F."/>
            <person name="Adam C."/>
            <person name="Aki S.S."/>
            <person name="Althoff F."/>
            <person name="Araki T."/>
            <person name="Arteaga-Vazquez M.A."/>
            <person name="Balasubrmanian S."/>
            <person name="Bauer D."/>
            <person name="Boehm C.R."/>
            <person name="Briginshaw L."/>
            <person name="Caballero-Perez J."/>
            <person name="Catarino B."/>
            <person name="Chen F."/>
            <person name="Chiyoda S."/>
            <person name="Chovatia M."/>
            <person name="Davies K.M."/>
            <person name="Delmans M."/>
            <person name="Demura T."/>
            <person name="Dierschke T."/>
            <person name="Dolan L."/>
            <person name="Dorantes-Acosta A.E."/>
            <person name="Eklund D.M."/>
            <person name="Florent S.N."/>
            <person name="Flores-Sandoval E."/>
            <person name="Fujiyama A."/>
            <person name="Fukuzawa H."/>
            <person name="Galik B."/>
            <person name="Grimanelli D."/>
            <person name="Grimwood J."/>
            <person name="Grossniklaus U."/>
            <person name="Hamada T."/>
            <person name="Haseloff J."/>
            <person name="Hetherington A.J."/>
            <person name="Higo A."/>
            <person name="Hirakawa Y."/>
            <person name="Hundley H.N."/>
            <person name="Ikeda Y."/>
            <person name="Inoue K."/>
            <person name="Inoue S."/>
            <person name="Ishida S."/>
            <person name="Jia Q."/>
            <person name="Kakita M."/>
            <person name="Kanazawa T."/>
            <person name="Kawai Y."/>
            <person name="Kawashima T."/>
            <person name="Kennedy M."/>
            <person name="Kinose K."/>
            <person name="Kinoshita T."/>
            <person name="Kohara Y."/>
            <person name="Koide E."/>
            <person name="Komatsu K."/>
            <person name="Kopischke S."/>
            <person name="Kubo M."/>
            <person name="Kyozuka J."/>
            <person name="Lagercrantz U."/>
            <person name="Lin S.S."/>
            <person name="Lindquist E."/>
            <person name="Lipzen A.M."/>
            <person name="Lu C."/>
            <person name="Luna E.D."/>
            <person name="Martienssen R.A."/>
            <person name="Minamino N."/>
            <person name="Mizutani M."/>
            <person name="Mizutani M."/>
            <person name="Mochizuki N."/>
            <person name="Monte I."/>
            <person name="Mosher R."/>
            <person name="Nagasaki H."/>
            <person name="Nakagami H."/>
            <person name="Naramoto S."/>
            <person name="Nishitani K."/>
            <person name="Ohtani M."/>
            <person name="Okamoto T."/>
            <person name="Okumura M."/>
            <person name="Phillips J."/>
            <person name="Pollak B."/>
            <person name="Reinders A."/>
            <person name="Roevekamp M."/>
            <person name="Sano R."/>
            <person name="Sawa S."/>
            <person name="Schmid M.W."/>
            <person name="Shirakawa M."/>
            <person name="Solano R."/>
            <person name="Spunde A."/>
            <person name="Suetsugu N."/>
            <person name="Sugano S."/>
            <person name="Sugiyama A."/>
            <person name="Sun R."/>
            <person name="Suzuki Y."/>
            <person name="Takenaka M."/>
            <person name="Takezawa D."/>
            <person name="Tomogane H."/>
            <person name="Tsuzuki M."/>
            <person name="Ueda T."/>
            <person name="Umeda M."/>
            <person name="Ward J.M."/>
            <person name="Watanabe Y."/>
            <person name="Yazaki K."/>
            <person name="Yokoyama R."/>
            <person name="Yoshitake Y."/>
            <person name="Yotsui I."/>
            <person name="Zachgo S."/>
            <person name="Schmutz J."/>
        </authorList>
    </citation>
    <scope>NUCLEOTIDE SEQUENCE [LARGE SCALE GENOMIC DNA]</scope>
    <source>
        <strain evidence="1">Tak-1</strain>
    </source>
</reference>
<evidence type="ECO:0000313" key="2">
    <source>
        <dbReference type="EMBL" id="PTQ31540.1"/>
    </source>
</evidence>
<organism evidence="1 3">
    <name type="scientific">Marchantia polymorpha</name>
    <name type="common">Common liverwort</name>
    <name type="synonym">Marchantia aquatica</name>
    <dbReference type="NCBI Taxonomy" id="3197"/>
    <lineage>
        <taxon>Eukaryota</taxon>
        <taxon>Viridiplantae</taxon>
        <taxon>Streptophyta</taxon>
        <taxon>Embryophyta</taxon>
        <taxon>Marchantiophyta</taxon>
        <taxon>Marchantiopsida</taxon>
        <taxon>Marchantiidae</taxon>
        <taxon>Marchantiales</taxon>
        <taxon>Marchantiaceae</taxon>
        <taxon>Marchantia</taxon>
    </lineage>
</organism>
<dbReference type="EMBL" id="KZ772782">
    <property type="protein sequence ID" value="PTQ31540.1"/>
    <property type="molecule type" value="Genomic_DNA"/>
</dbReference>
<evidence type="ECO:0000313" key="1">
    <source>
        <dbReference type="EMBL" id="PTQ30756.1"/>
    </source>
</evidence>
<proteinExistence type="predicted"/>
<sequence>MLEIAARSSWLLNSRNPFRPSCHLFILLSMRRSTPFVSFLCSRLFSNSDFSLQVLNPNNGMNIDQHAIRKFSISFICETMAPP</sequence>
<protein>
    <submittedName>
        <fullName evidence="1">Uncharacterized protein</fullName>
    </submittedName>
</protein>
<reference evidence="3" key="1">
    <citation type="journal article" date="2017" name="Cell">
        <title>Insights into land plant evolution garnered from the Marchantia polymorpha genome.</title>
        <authorList>
            <person name="Bowman J.L."/>
            <person name="Kohchi T."/>
            <person name="Yamato K.T."/>
            <person name="Jenkins J."/>
            <person name="Shu S."/>
            <person name="Ishizaki K."/>
            <person name="Yamaoka S."/>
            <person name="Nishihama R."/>
            <person name="Nakamura Y."/>
            <person name="Berger F."/>
            <person name="Adam C."/>
            <person name="Aki S.S."/>
            <person name="Althoff F."/>
            <person name="Araki T."/>
            <person name="Arteaga-Vazquez M.A."/>
            <person name="Balasubrmanian S."/>
            <person name="Barry K."/>
            <person name="Bauer D."/>
            <person name="Boehm C.R."/>
            <person name="Briginshaw L."/>
            <person name="Caballero-Perez J."/>
            <person name="Catarino B."/>
            <person name="Chen F."/>
            <person name="Chiyoda S."/>
            <person name="Chovatia M."/>
            <person name="Davies K.M."/>
            <person name="Delmans M."/>
            <person name="Demura T."/>
            <person name="Dierschke T."/>
            <person name="Dolan L."/>
            <person name="Dorantes-Acosta A.E."/>
            <person name="Eklund D.M."/>
            <person name="Florent S.N."/>
            <person name="Flores-Sandoval E."/>
            <person name="Fujiyama A."/>
            <person name="Fukuzawa H."/>
            <person name="Galik B."/>
            <person name="Grimanelli D."/>
            <person name="Grimwood J."/>
            <person name="Grossniklaus U."/>
            <person name="Hamada T."/>
            <person name="Haseloff J."/>
            <person name="Hetherington A.J."/>
            <person name="Higo A."/>
            <person name="Hirakawa Y."/>
            <person name="Hundley H.N."/>
            <person name="Ikeda Y."/>
            <person name="Inoue K."/>
            <person name="Inoue S.I."/>
            <person name="Ishida S."/>
            <person name="Jia Q."/>
            <person name="Kakita M."/>
            <person name="Kanazawa T."/>
            <person name="Kawai Y."/>
            <person name="Kawashima T."/>
            <person name="Kennedy M."/>
            <person name="Kinose K."/>
            <person name="Kinoshita T."/>
            <person name="Kohara Y."/>
            <person name="Koide E."/>
            <person name="Komatsu K."/>
            <person name="Kopischke S."/>
            <person name="Kubo M."/>
            <person name="Kyozuka J."/>
            <person name="Lagercrantz U."/>
            <person name="Lin S.S."/>
            <person name="Lindquist E."/>
            <person name="Lipzen A.M."/>
            <person name="Lu C.W."/>
            <person name="De Luna E."/>
            <person name="Martienssen R.A."/>
            <person name="Minamino N."/>
            <person name="Mizutani M."/>
            <person name="Mizutani M."/>
            <person name="Mochizuki N."/>
            <person name="Monte I."/>
            <person name="Mosher R."/>
            <person name="Nagasaki H."/>
            <person name="Nakagami H."/>
            <person name="Naramoto S."/>
            <person name="Nishitani K."/>
            <person name="Ohtani M."/>
            <person name="Okamoto T."/>
            <person name="Okumura M."/>
            <person name="Phillips J."/>
            <person name="Pollak B."/>
            <person name="Reinders A."/>
            <person name="Rovekamp M."/>
            <person name="Sano R."/>
            <person name="Sawa S."/>
            <person name="Schmid M.W."/>
            <person name="Shirakawa M."/>
            <person name="Solano R."/>
            <person name="Spunde A."/>
            <person name="Suetsugu N."/>
            <person name="Sugano S."/>
            <person name="Sugiyama A."/>
            <person name="Sun R."/>
            <person name="Suzuki Y."/>
            <person name="Takenaka M."/>
            <person name="Takezawa D."/>
            <person name="Tomogane H."/>
            <person name="Tsuzuki M."/>
            <person name="Ueda T."/>
            <person name="Umeda M."/>
            <person name="Ward J.M."/>
            <person name="Watanabe Y."/>
            <person name="Yazaki K."/>
            <person name="Yokoyama R."/>
            <person name="Yoshitake Y."/>
            <person name="Yotsui I."/>
            <person name="Zachgo S."/>
            <person name="Schmutz J."/>
        </authorList>
    </citation>
    <scope>NUCLEOTIDE SEQUENCE [LARGE SCALE GENOMIC DNA]</scope>
    <source>
        <strain evidence="3">Tak-1</strain>
    </source>
</reference>
<dbReference type="EMBL" id="KZ772792">
    <property type="protein sequence ID" value="PTQ30756.1"/>
    <property type="molecule type" value="Genomic_DNA"/>
</dbReference>
<evidence type="ECO:0000313" key="3">
    <source>
        <dbReference type="Proteomes" id="UP000244005"/>
    </source>
</evidence>
<gene>
    <name evidence="2" type="ORF">MARPO_0110s0032</name>
    <name evidence="1" type="ORF">MARPO_0120s0032</name>
</gene>
<keyword evidence="3" id="KW-1185">Reference proteome</keyword>